<evidence type="ECO:0000256" key="7">
    <source>
        <dbReference type="ARBA" id="ARBA00023014"/>
    </source>
</evidence>
<comment type="cofactor">
    <cofactor evidence="12">
        <name>[4Fe-4S] cluster</name>
        <dbReference type="ChEBI" id="CHEBI:49883"/>
    </cofactor>
    <text evidence="12">Binds 1 [4Fe-4S] cluster per subunit. Following nitrosylation of the [4Fe-4S] cluster binds 1 [4Fe-8(NO)] cluster per subunit.</text>
</comment>
<feature type="binding site" evidence="12">
    <location>
        <position position="67"/>
    </location>
    <ligand>
        <name>[4Fe-4S] cluster</name>
        <dbReference type="ChEBI" id="CHEBI:49883"/>
    </ligand>
</feature>
<dbReference type="Pfam" id="PF02467">
    <property type="entry name" value="Whib"/>
    <property type="match status" value="1"/>
</dbReference>
<dbReference type="HAMAP" id="MF_01479">
    <property type="entry name" value="WhiB"/>
    <property type="match status" value="1"/>
</dbReference>
<keyword evidence="9 12" id="KW-0238">DNA-binding</keyword>
<name>A0ABP8NXM7_9NOCA</name>
<comment type="subcellular location">
    <subcellularLocation>
        <location evidence="1 12">Cytoplasm</location>
    </subcellularLocation>
</comment>
<reference evidence="15" key="1">
    <citation type="journal article" date="2019" name="Int. J. Syst. Evol. Microbiol.">
        <title>The Global Catalogue of Microorganisms (GCM) 10K type strain sequencing project: providing services to taxonomists for standard genome sequencing and annotation.</title>
        <authorList>
            <consortium name="The Broad Institute Genomics Platform"/>
            <consortium name="The Broad Institute Genome Sequencing Center for Infectious Disease"/>
            <person name="Wu L."/>
            <person name="Ma J."/>
        </authorList>
    </citation>
    <scope>NUCLEOTIDE SEQUENCE [LARGE SCALE GENOMIC DNA]</scope>
    <source>
        <strain evidence="15">JCM 32206</strain>
    </source>
</reference>
<protein>
    <recommendedName>
        <fullName evidence="12">Transcriptional regulator WhiB</fullName>
    </recommendedName>
</protein>
<comment type="PTM">
    <text evidence="12">The Fe-S cluster can be nitrosylated by nitric oxide (NO).</text>
</comment>
<keyword evidence="5 12" id="KW-0479">Metal-binding</keyword>
<dbReference type="PANTHER" id="PTHR38839">
    <property type="entry name" value="TRANSCRIPTIONAL REGULATOR WHID-RELATED"/>
    <property type="match status" value="1"/>
</dbReference>
<evidence type="ECO:0000256" key="9">
    <source>
        <dbReference type="ARBA" id="ARBA00023125"/>
    </source>
</evidence>
<keyword evidence="7 12" id="KW-0411">Iron-sulfur</keyword>
<gene>
    <name evidence="12" type="primary">whiB</name>
    <name evidence="14" type="ORF">GCM10023094_08890</name>
</gene>
<evidence type="ECO:0000259" key="13">
    <source>
        <dbReference type="PROSITE" id="PS51674"/>
    </source>
</evidence>
<accession>A0ABP8NXM7</accession>
<comment type="function">
    <text evidence="12">Acts as a transcriptional regulator. Probably redox-responsive. The apo- but not holo-form probably binds DNA.</text>
</comment>
<dbReference type="Proteomes" id="UP001501183">
    <property type="component" value="Unassembled WGS sequence"/>
</dbReference>
<evidence type="ECO:0000313" key="15">
    <source>
        <dbReference type="Proteomes" id="UP001501183"/>
    </source>
</evidence>
<keyword evidence="8 12" id="KW-0805">Transcription regulation</keyword>
<dbReference type="PANTHER" id="PTHR38839:SF5">
    <property type="entry name" value="TRANSCRIPTIONAL REGULATOR WHID"/>
    <property type="match status" value="1"/>
</dbReference>
<evidence type="ECO:0000256" key="6">
    <source>
        <dbReference type="ARBA" id="ARBA00023004"/>
    </source>
</evidence>
<dbReference type="InterPro" id="IPR003482">
    <property type="entry name" value="Whib"/>
</dbReference>
<keyword evidence="15" id="KW-1185">Reference proteome</keyword>
<feature type="binding site" evidence="12">
    <location>
        <position position="28"/>
    </location>
    <ligand>
        <name>[4Fe-4S] cluster</name>
        <dbReference type="ChEBI" id="CHEBI:49883"/>
    </ligand>
</feature>
<keyword evidence="4 12" id="KW-0963">Cytoplasm</keyword>
<comment type="caution">
    <text evidence="14">The sequence shown here is derived from an EMBL/GenBank/DDBJ whole genome shotgun (WGS) entry which is preliminary data.</text>
</comment>
<comment type="similarity">
    <text evidence="2 12">Belongs to the WhiB family.</text>
</comment>
<evidence type="ECO:0000256" key="11">
    <source>
        <dbReference type="ARBA" id="ARBA00023163"/>
    </source>
</evidence>
<keyword evidence="11 12" id="KW-0804">Transcription</keyword>
<feature type="binding site" evidence="12">
    <location>
        <position position="58"/>
    </location>
    <ligand>
        <name>[4Fe-4S] cluster</name>
        <dbReference type="ChEBI" id="CHEBI:49883"/>
    </ligand>
</feature>
<keyword evidence="10 12" id="KW-1015">Disulfide bond</keyword>
<evidence type="ECO:0000256" key="2">
    <source>
        <dbReference type="ARBA" id="ARBA00006597"/>
    </source>
</evidence>
<evidence type="ECO:0000313" key="14">
    <source>
        <dbReference type="EMBL" id="GAA4474015.1"/>
    </source>
</evidence>
<evidence type="ECO:0000256" key="8">
    <source>
        <dbReference type="ARBA" id="ARBA00023015"/>
    </source>
</evidence>
<keyword evidence="3 12" id="KW-0004">4Fe-4S</keyword>
<dbReference type="PROSITE" id="PS51674">
    <property type="entry name" value="4FE4S_WBL"/>
    <property type="match status" value="1"/>
</dbReference>
<proteinExistence type="inferred from homology"/>
<dbReference type="RefSeq" id="WP_345342551.1">
    <property type="nucleotide sequence ID" value="NZ_BAABFB010000021.1"/>
</dbReference>
<comment type="PTM">
    <text evidence="12">Upon Fe-S cluster removal intramolecular disulfide bonds are formed.</text>
</comment>
<evidence type="ECO:0000256" key="12">
    <source>
        <dbReference type="HAMAP-Rule" id="MF_01479"/>
    </source>
</evidence>
<evidence type="ECO:0000256" key="5">
    <source>
        <dbReference type="ARBA" id="ARBA00022723"/>
    </source>
</evidence>
<organism evidence="14 15">
    <name type="scientific">Rhodococcus olei</name>
    <dbReference type="NCBI Taxonomy" id="2161675"/>
    <lineage>
        <taxon>Bacteria</taxon>
        <taxon>Bacillati</taxon>
        <taxon>Actinomycetota</taxon>
        <taxon>Actinomycetes</taxon>
        <taxon>Mycobacteriales</taxon>
        <taxon>Nocardiaceae</taxon>
        <taxon>Rhodococcus</taxon>
    </lineage>
</organism>
<feature type="binding site" evidence="12">
    <location>
        <position position="61"/>
    </location>
    <ligand>
        <name>[4Fe-4S] cluster</name>
        <dbReference type="ChEBI" id="CHEBI:49883"/>
    </ligand>
</feature>
<feature type="domain" description="4Fe-4S Wbl-type" evidence="13">
    <location>
        <begin position="27"/>
        <end position="91"/>
    </location>
</feature>
<evidence type="ECO:0000256" key="1">
    <source>
        <dbReference type="ARBA" id="ARBA00004496"/>
    </source>
</evidence>
<evidence type="ECO:0000256" key="4">
    <source>
        <dbReference type="ARBA" id="ARBA00022490"/>
    </source>
</evidence>
<dbReference type="InterPro" id="IPR034768">
    <property type="entry name" value="4FE4S_WBL"/>
</dbReference>
<keyword evidence="6 12" id="KW-0408">Iron</keyword>
<sequence length="99" mass="11094">MAMARLGQATALPAATTADWDWQLRARCRGMDSAMFFHPEGARGSSRTWRIRTAKAVCAQCPVMQVCRDHALSVPEQYGVWGGLSESERDDRRDRRLPG</sequence>
<dbReference type="EMBL" id="BAABFB010000021">
    <property type="protein sequence ID" value="GAA4474015.1"/>
    <property type="molecule type" value="Genomic_DNA"/>
</dbReference>
<evidence type="ECO:0000256" key="3">
    <source>
        <dbReference type="ARBA" id="ARBA00022485"/>
    </source>
</evidence>
<evidence type="ECO:0000256" key="10">
    <source>
        <dbReference type="ARBA" id="ARBA00023157"/>
    </source>
</evidence>